<sequence>MAKYKVQINDCELGLMWVIDEFLDENGRLVDTGSVYEKKYAESYSKAKAEQIAGFLRKTFSKQGVKNVVEVVE</sequence>
<dbReference type="STRING" id="1329250.WOSG25_290030"/>
<evidence type="ECO:0000313" key="1">
    <source>
        <dbReference type="EMBL" id="GAK32069.1"/>
    </source>
</evidence>
<dbReference type="RefSeq" id="WP_027699933.1">
    <property type="nucleotide sequence ID" value="NZ_DF820512.1"/>
</dbReference>
<evidence type="ECO:0000313" key="2">
    <source>
        <dbReference type="Proteomes" id="UP000030643"/>
    </source>
</evidence>
<accession>A0A069CX64</accession>
<dbReference type="EMBL" id="DF820512">
    <property type="protein sequence ID" value="GAK32069.1"/>
    <property type="molecule type" value="Genomic_DNA"/>
</dbReference>
<dbReference type="OrthoDB" id="9922230at2"/>
<proteinExistence type="predicted"/>
<gene>
    <name evidence="1" type="ORF">WOSG25_290030</name>
</gene>
<reference evidence="2" key="1">
    <citation type="journal article" date="2014" name="Genome Announc.">
        <title>Draft genome sequence of Weissella oryzae SG25T, isolated from fermented rice grains.</title>
        <authorList>
            <person name="Tanizawa Y."/>
            <person name="Fujisawa T."/>
            <person name="Mochizuki T."/>
            <person name="Kaminuma E."/>
            <person name="Suzuki Y."/>
            <person name="Nakamura Y."/>
            <person name="Tohno M."/>
        </authorList>
    </citation>
    <scope>NUCLEOTIDE SEQUENCE [LARGE SCALE GENOMIC DNA]</scope>
    <source>
        <strain evidence="2">DSM 25784 / JCM 18191 / LMG 30913 / SG25</strain>
    </source>
</reference>
<dbReference type="Proteomes" id="UP000030643">
    <property type="component" value="Unassembled WGS sequence"/>
</dbReference>
<keyword evidence="2" id="KW-1185">Reference proteome</keyword>
<dbReference type="AlphaFoldDB" id="A0A069CX64"/>
<name>A0A069CX64_WEIOS</name>
<protein>
    <submittedName>
        <fullName evidence="1">Uncharacterized protein</fullName>
    </submittedName>
</protein>
<organism evidence="1 2">
    <name type="scientific">Weissella oryzae (strain DSM 25784 / JCM 18191 / LMG 30913 / SG25)</name>
    <dbReference type="NCBI Taxonomy" id="1329250"/>
    <lineage>
        <taxon>Bacteria</taxon>
        <taxon>Bacillati</taxon>
        <taxon>Bacillota</taxon>
        <taxon>Bacilli</taxon>
        <taxon>Lactobacillales</taxon>
        <taxon>Lactobacillaceae</taxon>
        <taxon>Weissella</taxon>
    </lineage>
</organism>